<dbReference type="PANTHER" id="PTHR13479:SF40">
    <property type="entry name" value="SMALL RIBOSOMAL SUBUNIT PROTEIN BS18M"/>
    <property type="match status" value="1"/>
</dbReference>
<accession>A0A930XXA1</accession>
<keyword evidence="2 4" id="KW-0689">Ribosomal protein</keyword>
<evidence type="ECO:0000256" key="4">
    <source>
        <dbReference type="HAMAP-Rule" id="MF_00270"/>
    </source>
</evidence>
<dbReference type="GO" id="GO:0022627">
    <property type="term" value="C:cytosolic small ribosomal subunit"/>
    <property type="evidence" value="ECO:0007669"/>
    <property type="project" value="TreeGrafter"/>
</dbReference>
<proteinExistence type="inferred from homology"/>
<comment type="caution">
    <text evidence="6">The sequence shown here is derived from an EMBL/GenBank/DDBJ whole genome shotgun (WGS) entry which is preliminary data.</text>
</comment>
<dbReference type="InterPro" id="IPR036870">
    <property type="entry name" value="Ribosomal_bS18_sf"/>
</dbReference>
<keyword evidence="3 4" id="KW-0687">Ribonucleoprotein</keyword>
<dbReference type="InterPro" id="IPR001648">
    <property type="entry name" value="Ribosomal_bS18"/>
</dbReference>
<sequence length="99" mass="11456">MPFRRRGKFARTKKQPHQMLLGRRRRRCPFEKAGMTEIDYKDVELLVKYIGSDGKIVPSRVTGVSARMQRRLALAIKRARHLALLPYTDHHCVSGQLSP</sequence>
<comment type="similarity">
    <text evidence="1 4 5">Belongs to the bacterial ribosomal protein bS18 family.</text>
</comment>
<gene>
    <name evidence="4" type="primary">rpsR</name>
    <name evidence="6" type="ORF">ISN26_00660</name>
</gene>
<organism evidence="6 7">
    <name type="scientific">Candidatus Amphirhobacter heronislandensis</name>
    <dbReference type="NCBI Taxonomy" id="1732024"/>
    <lineage>
        <taxon>Bacteria</taxon>
        <taxon>Pseudomonadati</taxon>
        <taxon>Pseudomonadota</taxon>
        <taxon>Gammaproteobacteria</taxon>
        <taxon>Candidatus Tethybacterales</taxon>
        <taxon>Candidatus Tethybacteraceae</taxon>
        <taxon>Candidatus Amphirhobacter</taxon>
    </lineage>
</organism>
<dbReference type="EMBL" id="JADHEI010000009">
    <property type="protein sequence ID" value="MBF2734603.1"/>
    <property type="molecule type" value="Genomic_DNA"/>
</dbReference>
<keyword evidence="4" id="KW-0699">rRNA-binding</keyword>
<evidence type="ECO:0000313" key="7">
    <source>
        <dbReference type="Proteomes" id="UP000604381"/>
    </source>
</evidence>
<evidence type="ECO:0000256" key="3">
    <source>
        <dbReference type="ARBA" id="ARBA00023274"/>
    </source>
</evidence>
<dbReference type="PANTHER" id="PTHR13479">
    <property type="entry name" value="30S RIBOSOMAL PROTEIN S18"/>
    <property type="match status" value="1"/>
</dbReference>
<comment type="function">
    <text evidence="4">Binds as a heterodimer with protein bS6 to the central domain of the 16S rRNA, where it helps stabilize the platform of the 30S subunit.</text>
</comment>
<keyword evidence="4" id="KW-0694">RNA-binding</keyword>
<dbReference type="PRINTS" id="PR00974">
    <property type="entry name" value="RIBOSOMALS18"/>
</dbReference>
<reference evidence="6" key="1">
    <citation type="submission" date="2020-10" db="EMBL/GenBank/DDBJ databases">
        <title>An improved Amphimedon queenslandica hologenome assembly reveals how three proteobacterial symbionts can extend the metabolic phenotypic of their marine sponge host.</title>
        <authorList>
            <person name="Degnan B."/>
            <person name="Degnan S."/>
            <person name="Xiang X."/>
        </authorList>
    </citation>
    <scope>NUCLEOTIDE SEQUENCE</scope>
    <source>
        <strain evidence="6">AqS2</strain>
    </source>
</reference>
<dbReference type="GO" id="GO:0003735">
    <property type="term" value="F:structural constituent of ribosome"/>
    <property type="evidence" value="ECO:0007669"/>
    <property type="project" value="InterPro"/>
</dbReference>
<dbReference type="SUPFAM" id="SSF46911">
    <property type="entry name" value="Ribosomal protein S18"/>
    <property type="match status" value="1"/>
</dbReference>
<evidence type="ECO:0000256" key="1">
    <source>
        <dbReference type="ARBA" id="ARBA00005589"/>
    </source>
</evidence>
<dbReference type="AlphaFoldDB" id="A0A930XXA1"/>
<name>A0A930XXA1_9GAMM</name>
<keyword evidence="7" id="KW-1185">Reference proteome</keyword>
<comment type="subunit">
    <text evidence="4">Part of the 30S ribosomal subunit. Forms a tight heterodimer with protein bS6.</text>
</comment>
<protein>
    <recommendedName>
        <fullName evidence="4">Small ribosomal subunit protein bS18</fullName>
    </recommendedName>
</protein>
<dbReference type="Gene3D" id="4.10.640.10">
    <property type="entry name" value="Ribosomal protein S18"/>
    <property type="match status" value="1"/>
</dbReference>
<dbReference type="GO" id="GO:0006412">
    <property type="term" value="P:translation"/>
    <property type="evidence" value="ECO:0007669"/>
    <property type="project" value="UniProtKB-UniRule"/>
</dbReference>
<dbReference type="Proteomes" id="UP000604381">
    <property type="component" value="Unassembled WGS sequence"/>
</dbReference>
<dbReference type="HAMAP" id="MF_00270">
    <property type="entry name" value="Ribosomal_bS18"/>
    <property type="match status" value="1"/>
</dbReference>
<evidence type="ECO:0000313" key="6">
    <source>
        <dbReference type="EMBL" id="MBF2734603.1"/>
    </source>
</evidence>
<dbReference type="Pfam" id="PF01084">
    <property type="entry name" value="Ribosomal_S18"/>
    <property type="match status" value="1"/>
</dbReference>
<dbReference type="NCBIfam" id="TIGR00165">
    <property type="entry name" value="S18"/>
    <property type="match status" value="1"/>
</dbReference>
<evidence type="ECO:0000256" key="5">
    <source>
        <dbReference type="RuleBase" id="RU003910"/>
    </source>
</evidence>
<evidence type="ECO:0000256" key="2">
    <source>
        <dbReference type="ARBA" id="ARBA00022980"/>
    </source>
</evidence>
<dbReference type="GO" id="GO:0070181">
    <property type="term" value="F:small ribosomal subunit rRNA binding"/>
    <property type="evidence" value="ECO:0007669"/>
    <property type="project" value="TreeGrafter"/>
</dbReference>